<keyword evidence="4" id="KW-1185">Reference proteome</keyword>
<sequence>MRLPIISLSLLTLVYAYPAPLPTPTATALATEGLTNSERLAKGLPLNKPKLLFDPTRIKTILPRQSSLTPPVQENDPSNVITSAPSSSSTSSSSSSSSSSGSVDPSVSSSISGSSPISSSESASASVSASSTSSSTSTSASASTSESSSPTLKPSNPIEAGPVVTQAVRASYYDASAHTKRDGTSSGDLGYLWGQFAGSGVWALTDNSTLAAKFIFQQDASGSNNNILINDTFYNPQYDLPHLGASWENWSAYMNYGYSSPKNNLGGDDGNCIGLSRVSYSAPGFGMDQSSIWNSPTPGGEMIFKWTNQDGTVVQPNFYLMPEAGFPNIRVAVKGEDCDWPESQRIRLFYGDL</sequence>
<proteinExistence type="predicted"/>
<reference evidence="3 4" key="1">
    <citation type="submission" date="2013-07" db="EMBL/GenBank/DDBJ databases">
        <title>The Genome Sequence of Kwoniella mangroviensis CBS10435.</title>
        <authorList>
            <consortium name="The Broad Institute Genome Sequencing Platform"/>
            <person name="Cuomo C."/>
            <person name="Litvintseva A."/>
            <person name="Chen Y."/>
            <person name="Heitman J."/>
            <person name="Sun S."/>
            <person name="Springer D."/>
            <person name="Dromer F."/>
            <person name="Young S.K."/>
            <person name="Zeng Q."/>
            <person name="Gargeya S."/>
            <person name="Fitzgerald M."/>
            <person name="Abouelleil A."/>
            <person name="Alvarado L."/>
            <person name="Berlin A.M."/>
            <person name="Chapman S.B."/>
            <person name="Dewar J."/>
            <person name="Goldberg J."/>
            <person name="Griggs A."/>
            <person name="Gujja S."/>
            <person name="Hansen M."/>
            <person name="Howarth C."/>
            <person name="Imamovic A."/>
            <person name="Larimer J."/>
            <person name="McCowan C."/>
            <person name="Murphy C."/>
            <person name="Pearson M."/>
            <person name="Priest M."/>
            <person name="Roberts A."/>
            <person name="Saif S."/>
            <person name="Shea T."/>
            <person name="Sykes S."/>
            <person name="Wortman J."/>
            <person name="Nusbaum C."/>
            <person name="Birren B."/>
        </authorList>
    </citation>
    <scope>NUCLEOTIDE SEQUENCE [LARGE SCALE GENOMIC DNA]</scope>
    <source>
        <strain evidence="3 4">CBS 10435</strain>
    </source>
</reference>
<feature type="compositionally biased region" description="Low complexity" evidence="1">
    <location>
        <begin position="82"/>
        <end position="149"/>
    </location>
</feature>
<feature type="chain" id="PRO_5008628691" evidence="2">
    <location>
        <begin position="17"/>
        <end position="353"/>
    </location>
</feature>
<gene>
    <name evidence="3" type="ORF">L486_06779</name>
</gene>
<dbReference type="Proteomes" id="UP000092583">
    <property type="component" value="Unassembled WGS sequence"/>
</dbReference>
<dbReference type="EMBL" id="KI669465">
    <property type="protein sequence ID" value="OCF56022.1"/>
    <property type="molecule type" value="Genomic_DNA"/>
</dbReference>
<dbReference type="AlphaFoldDB" id="A0A1B9IKF0"/>
<feature type="compositionally biased region" description="Polar residues" evidence="1">
    <location>
        <begin position="63"/>
        <end position="81"/>
    </location>
</feature>
<dbReference type="OrthoDB" id="2575454at2759"/>
<feature type="region of interest" description="Disordered" evidence="1">
    <location>
        <begin position="62"/>
        <end position="159"/>
    </location>
</feature>
<evidence type="ECO:0000313" key="4">
    <source>
        <dbReference type="Proteomes" id="UP000092583"/>
    </source>
</evidence>
<evidence type="ECO:0000256" key="2">
    <source>
        <dbReference type="SAM" id="SignalP"/>
    </source>
</evidence>
<evidence type="ECO:0000256" key="1">
    <source>
        <dbReference type="SAM" id="MobiDB-lite"/>
    </source>
</evidence>
<reference evidence="4" key="2">
    <citation type="submission" date="2013-12" db="EMBL/GenBank/DDBJ databases">
        <title>Evolution of pathogenesis and genome organization in the Tremellales.</title>
        <authorList>
            <person name="Cuomo C."/>
            <person name="Litvintseva A."/>
            <person name="Heitman J."/>
            <person name="Chen Y."/>
            <person name="Sun S."/>
            <person name="Springer D."/>
            <person name="Dromer F."/>
            <person name="Young S."/>
            <person name="Zeng Q."/>
            <person name="Chapman S."/>
            <person name="Gujja S."/>
            <person name="Saif S."/>
            <person name="Birren B."/>
        </authorList>
    </citation>
    <scope>NUCLEOTIDE SEQUENCE [LARGE SCALE GENOMIC DNA]</scope>
    <source>
        <strain evidence="4">CBS 10435</strain>
    </source>
</reference>
<feature type="signal peptide" evidence="2">
    <location>
        <begin position="1"/>
        <end position="16"/>
    </location>
</feature>
<accession>A0A1B9IKF0</accession>
<organism evidence="3 4">
    <name type="scientific">Kwoniella mangroviensis CBS 10435</name>
    <dbReference type="NCBI Taxonomy" id="1331196"/>
    <lineage>
        <taxon>Eukaryota</taxon>
        <taxon>Fungi</taxon>
        <taxon>Dikarya</taxon>
        <taxon>Basidiomycota</taxon>
        <taxon>Agaricomycotina</taxon>
        <taxon>Tremellomycetes</taxon>
        <taxon>Tremellales</taxon>
        <taxon>Cryptococcaceae</taxon>
        <taxon>Kwoniella</taxon>
    </lineage>
</organism>
<keyword evidence="2" id="KW-0732">Signal</keyword>
<name>A0A1B9IKF0_9TREE</name>
<evidence type="ECO:0000313" key="3">
    <source>
        <dbReference type="EMBL" id="OCF56022.1"/>
    </source>
</evidence>
<protein>
    <submittedName>
        <fullName evidence="3">Uncharacterized protein</fullName>
    </submittedName>
</protein>